<evidence type="ECO:0000256" key="7">
    <source>
        <dbReference type="SAM" id="Phobius"/>
    </source>
</evidence>
<evidence type="ECO:0000256" key="1">
    <source>
        <dbReference type="ARBA" id="ARBA00004651"/>
    </source>
</evidence>
<feature type="transmembrane region" description="Helical" evidence="7">
    <location>
        <begin position="27"/>
        <end position="47"/>
    </location>
</feature>
<evidence type="ECO:0000256" key="6">
    <source>
        <dbReference type="ARBA" id="ARBA00023136"/>
    </source>
</evidence>
<feature type="transmembrane region" description="Helical" evidence="7">
    <location>
        <begin position="169"/>
        <end position="190"/>
    </location>
</feature>
<dbReference type="Pfam" id="PF00892">
    <property type="entry name" value="EamA"/>
    <property type="match status" value="2"/>
</dbReference>
<dbReference type="OrthoDB" id="9804865at2"/>
<evidence type="ECO:0000256" key="3">
    <source>
        <dbReference type="ARBA" id="ARBA00022475"/>
    </source>
</evidence>
<feature type="transmembrane region" description="Helical" evidence="7">
    <location>
        <begin position="115"/>
        <end position="132"/>
    </location>
</feature>
<evidence type="ECO:0000313" key="9">
    <source>
        <dbReference type="EMBL" id="KHD86069.1"/>
    </source>
</evidence>
<keyword evidence="5 7" id="KW-1133">Transmembrane helix</keyword>
<dbReference type="EMBL" id="JRUN01000011">
    <property type="protein sequence ID" value="KHD86069.1"/>
    <property type="molecule type" value="Genomic_DNA"/>
</dbReference>
<name>A0A0A6VHG4_9BACI</name>
<keyword evidence="6 7" id="KW-0472">Membrane</keyword>
<feature type="transmembrane region" description="Helical" evidence="7">
    <location>
        <begin position="138"/>
        <end position="157"/>
    </location>
</feature>
<feature type="domain" description="EamA" evidence="8">
    <location>
        <begin position="2"/>
        <end position="130"/>
    </location>
</feature>
<dbReference type="Proteomes" id="UP000030588">
    <property type="component" value="Unassembled WGS sequence"/>
</dbReference>
<dbReference type="RefSeq" id="WP_035353771.1">
    <property type="nucleotide sequence ID" value="NZ_JRUN01000011.1"/>
</dbReference>
<dbReference type="SUPFAM" id="SSF103481">
    <property type="entry name" value="Multidrug resistance efflux transporter EmrE"/>
    <property type="match status" value="2"/>
</dbReference>
<evidence type="ECO:0000256" key="4">
    <source>
        <dbReference type="ARBA" id="ARBA00022692"/>
    </source>
</evidence>
<feature type="transmembrane region" description="Helical" evidence="7">
    <location>
        <begin position="237"/>
        <end position="257"/>
    </location>
</feature>
<dbReference type="InterPro" id="IPR037185">
    <property type="entry name" value="EmrE-like"/>
</dbReference>
<evidence type="ECO:0000259" key="8">
    <source>
        <dbReference type="Pfam" id="PF00892"/>
    </source>
</evidence>
<feature type="transmembrane region" description="Helical" evidence="7">
    <location>
        <begin position="263"/>
        <end position="283"/>
    </location>
</feature>
<feature type="transmembrane region" description="Helical" evidence="7">
    <location>
        <begin position="89"/>
        <end position="108"/>
    </location>
</feature>
<dbReference type="InterPro" id="IPR000620">
    <property type="entry name" value="EamA_dom"/>
</dbReference>
<evidence type="ECO:0000313" key="10">
    <source>
        <dbReference type="Proteomes" id="UP000030588"/>
    </source>
</evidence>
<feature type="transmembrane region" description="Helical" evidence="7">
    <location>
        <begin position="202"/>
        <end position="225"/>
    </location>
</feature>
<evidence type="ECO:0000256" key="5">
    <source>
        <dbReference type="ARBA" id="ARBA00022989"/>
    </source>
</evidence>
<organism evidence="9 10">
    <name type="scientific">Heyndrickxia ginsengihumi</name>
    <dbReference type="NCBI Taxonomy" id="363870"/>
    <lineage>
        <taxon>Bacteria</taxon>
        <taxon>Bacillati</taxon>
        <taxon>Bacillota</taxon>
        <taxon>Bacilli</taxon>
        <taxon>Bacillales</taxon>
        <taxon>Bacillaceae</taxon>
        <taxon>Heyndrickxia</taxon>
    </lineage>
</organism>
<dbReference type="PANTHER" id="PTHR42920">
    <property type="entry name" value="OS03G0707200 PROTEIN-RELATED"/>
    <property type="match status" value="1"/>
</dbReference>
<comment type="caution">
    <text evidence="9">The sequence shown here is derived from an EMBL/GenBank/DDBJ whole genome shotgun (WGS) entry which is preliminary data.</text>
</comment>
<dbReference type="InterPro" id="IPR051258">
    <property type="entry name" value="Diverse_Substrate_Transporter"/>
</dbReference>
<protein>
    <submittedName>
        <fullName evidence="9">Membrane protein</fullName>
    </submittedName>
</protein>
<dbReference type="GO" id="GO:0005886">
    <property type="term" value="C:plasma membrane"/>
    <property type="evidence" value="ECO:0007669"/>
    <property type="project" value="UniProtKB-SubCell"/>
</dbReference>
<dbReference type="PANTHER" id="PTHR42920:SF5">
    <property type="entry name" value="EAMA DOMAIN-CONTAINING PROTEIN"/>
    <property type="match status" value="1"/>
</dbReference>
<comment type="subcellular location">
    <subcellularLocation>
        <location evidence="1">Cell membrane</location>
        <topology evidence="1">Multi-pass membrane protein</topology>
    </subcellularLocation>
</comment>
<feature type="transmembrane region" description="Helical" evidence="7">
    <location>
        <begin position="59"/>
        <end position="83"/>
    </location>
</feature>
<feature type="domain" description="EamA" evidence="8">
    <location>
        <begin position="140"/>
        <end position="279"/>
    </location>
</feature>
<comment type="similarity">
    <text evidence="2">Belongs to the EamA transporter family.</text>
</comment>
<accession>A0A0A6VHG4</accession>
<reference evidence="9 10" key="1">
    <citation type="submission" date="2014-10" db="EMBL/GenBank/DDBJ databases">
        <title>Draft genome of phytase producing Bacillus ginsengihumi strain M2.11.</title>
        <authorList>
            <person name="Toymentseva A."/>
            <person name="Boulygina E.A."/>
            <person name="Kazakov S.V."/>
            <person name="Kayumov I."/>
            <person name="Suleimanova A.D."/>
            <person name="Mardanova A.M."/>
            <person name="Maria S.N."/>
            <person name="Sergey M.Y."/>
            <person name="Sharipova M.R."/>
        </authorList>
    </citation>
    <scope>NUCLEOTIDE SEQUENCE [LARGE SCALE GENOMIC DNA]</scope>
    <source>
        <strain evidence="9 10">M2.11</strain>
    </source>
</reference>
<evidence type="ECO:0000256" key="2">
    <source>
        <dbReference type="ARBA" id="ARBA00007362"/>
    </source>
</evidence>
<keyword evidence="3" id="KW-1003">Cell membrane</keyword>
<dbReference type="AlphaFoldDB" id="A0A0A6VHG4"/>
<keyword evidence="4 7" id="KW-0812">Transmembrane</keyword>
<gene>
    <name evidence="9" type="ORF">NG54_05485</name>
</gene>
<sequence>MALLFVAFVWGATFVIVQHAIQALPPFSFNAIRFLLAGLLLLLICIWKEKGKLQITLHTIIPGFILGLCLFTGYTFQTIGLLYTTPAKAGFITGLSVVLVPILSYFMLKHRAETGAIIGSILAAVGLYLLAVKNSEPFSLGDLLVLISAFGFAFHILCTDRFSRHISVLLVTTIQILTVSLLSFISAFLLENWRRSFSANVLLTNEMIMALFITAILATAAAFFIQTIAQRFATPSRVAIILTMEPVFAAITSFLWIHEKINTAGLLGCLLILIGMVFTEIPFEFLRKRHKKTIELPK</sequence>
<proteinExistence type="inferred from homology"/>
<dbReference type="STRING" id="363870.NG54_05485"/>